<sequence length="113" mass="12632">MALSFLCSMVLAFSSLPSLNTGIKHDTDRSGPTRTPICLRHLSSSTAYYRPNPVPVNGEKRSVKVEKLRNEFIEVLCSRRSAEVPLSIKPAKPPTNPQCQEAVSPQFREISYR</sequence>
<dbReference type="AlphaFoldDB" id="W9RZJ8"/>
<feature type="region of interest" description="Disordered" evidence="1">
    <location>
        <begin position="86"/>
        <end position="113"/>
    </location>
</feature>
<dbReference type="STRING" id="981085.W9RZJ8"/>
<evidence type="ECO:0000313" key="3">
    <source>
        <dbReference type="EMBL" id="EXC19461.1"/>
    </source>
</evidence>
<keyword evidence="2" id="KW-0732">Signal</keyword>
<feature type="signal peptide" evidence="2">
    <location>
        <begin position="1"/>
        <end position="22"/>
    </location>
</feature>
<dbReference type="Proteomes" id="UP000030645">
    <property type="component" value="Unassembled WGS sequence"/>
</dbReference>
<evidence type="ECO:0000256" key="2">
    <source>
        <dbReference type="SAM" id="SignalP"/>
    </source>
</evidence>
<proteinExistence type="predicted"/>
<protein>
    <submittedName>
        <fullName evidence="3">Uncharacterized protein</fullName>
    </submittedName>
</protein>
<name>W9RZJ8_9ROSA</name>
<reference evidence="4" key="1">
    <citation type="submission" date="2013-01" db="EMBL/GenBank/DDBJ databases">
        <title>Draft Genome Sequence of a Mulberry Tree, Morus notabilis C.K. Schneid.</title>
        <authorList>
            <person name="He N."/>
            <person name="Zhao S."/>
        </authorList>
    </citation>
    <scope>NUCLEOTIDE SEQUENCE</scope>
</reference>
<gene>
    <name evidence="3" type="ORF">L484_006156</name>
</gene>
<organism evidence="3 4">
    <name type="scientific">Morus notabilis</name>
    <dbReference type="NCBI Taxonomy" id="981085"/>
    <lineage>
        <taxon>Eukaryota</taxon>
        <taxon>Viridiplantae</taxon>
        <taxon>Streptophyta</taxon>
        <taxon>Embryophyta</taxon>
        <taxon>Tracheophyta</taxon>
        <taxon>Spermatophyta</taxon>
        <taxon>Magnoliopsida</taxon>
        <taxon>eudicotyledons</taxon>
        <taxon>Gunneridae</taxon>
        <taxon>Pentapetalae</taxon>
        <taxon>rosids</taxon>
        <taxon>fabids</taxon>
        <taxon>Rosales</taxon>
        <taxon>Moraceae</taxon>
        <taxon>Moreae</taxon>
        <taxon>Morus</taxon>
    </lineage>
</organism>
<keyword evidence="4" id="KW-1185">Reference proteome</keyword>
<dbReference type="EMBL" id="KE345867">
    <property type="protein sequence ID" value="EXC19461.1"/>
    <property type="molecule type" value="Genomic_DNA"/>
</dbReference>
<accession>W9RZJ8</accession>
<evidence type="ECO:0000313" key="4">
    <source>
        <dbReference type="Proteomes" id="UP000030645"/>
    </source>
</evidence>
<feature type="chain" id="PRO_5004929032" evidence="2">
    <location>
        <begin position="23"/>
        <end position="113"/>
    </location>
</feature>
<evidence type="ECO:0000256" key="1">
    <source>
        <dbReference type="SAM" id="MobiDB-lite"/>
    </source>
</evidence>